<proteinExistence type="predicted"/>
<evidence type="ECO:0000256" key="2">
    <source>
        <dbReference type="ARBA" id="ARBA00022475"/>
    </source>
</evidence>
<evidence type="ECO:0000256" key="5">
    <source>
        <dbReference type="ARBA" id="ARBA00022989"/>
    </source>
</evidence>
<feature type="transmembrane region" description="Helical" evidence="9">
    <location>
        <begin position="6"/>
        <end position="25"/>
    </location>
</feature>
<keyword evidence="2" id="KW-1003">Cell membrane</keyword>
<dbReference type="InterPro" id="IPR011922">
    <property type="entry name" value="Cell_div_FtsL"/>
</dbReference>
<dbReference type="KEGG" id="nba:CUN60_02120"/>
<sequence length="89" mass="10233">MDNVLKLFNLLLVAILIGSAFKLINQRFQARSYYMQLSQLQNKMDGINKEYTRLEIEEGTYSSGLAVQDYALHNLGLVEADKQHILELK</sequence>
<dbReference type="GO" id="GO:0005886">
    <property type="term" value="C:plasma membrane"/>
    <property type="evidence" value="ECO:0007669"/>
    <property type="project" value="UniProtKB-SubCell"/>
</dbReference>
<evidence type="ECO:0000256" key="6">
    <source>
        <dbReference type="ARBA" id="ARBA00023136"/>
    </source>
</evidence>
<feature type="coiled-coil region" evidence="8">
    <location>
        <begin position="30"/>
        <end position="57"/>
    </location>
</feature>
<evidence type="ECO:0000256" key="1">
    <source>
        <dbReference type="ARBA" id="ARBA00004401"/>
    </source>
</evidence>
<comment type="subcellular location">
    <subcellularLocation>
        <location evidence="1">Cell membrane</location>
        <topology evidence="1">Single-pass type II membrane protein</topology>
    </subcellularLocation>
</comment>
<evidence type="ECO:0000256" key="4">
    <source>
        <dbReference type="ARBA" id="ARBA00022692"/>
    </source>
</evidence>
<dbReference type="Pfam" id="PF04999">
    <property type="entry name" value="FtsL"/>
    <property type="match status" value="1"/>
</dbReference>
<dbReference type="EMBL" id="CP024847">
    <property type="protein sequence ID" value="AUR51147.1"/>
    <property type="molecule type" value="Genomic_DNA"/>
</dbReference>
<protein>
    <recommendedName>
        <fullName evidence="12">Cell division protein FtsL</fullName>
    </recommendedName>
</protein>
<keyword evidence="11" id="KW-1185">Reference proteome</keyword>
<evidence type="ECO:0000313" key="11">
    <source>
        <dbReference type="Proteomes" id="UP000236655"/>
    </source>
</evidence>
<name>A0A2I7N3V4_9NEIS</name>
<keyword evidence="4 9" id="KW-0812">Transmembrane</keyword>
<dbReference type="Proteomes" id="UP000236655">
    <property type="component" value="Chromosome"/>
</dbReference>
<keyword evidence="3" id="KW-0132">Cell division</keyword>
<evidence type="ECO:0000256" key="9">
    <source>
        <dbReference type="SAM" id="Phobius"/>
    </source>
</evidence>
<evidence type="ECO:0000256" key="8">
    <source>
        <dbReference type="SAM" id="Coils"/>
    </source>
</evidence>
<dbReference type="GO" id="GO:0051301">
    <property type="term" value="P:cell division"/>
    <property type="evidence" value="ECO:0007669"/>
    <property type="project" value="UniProtKB-KW"/>
</dbReference>
<evidence type="ECO:0008006" key="12">
    <source>
        <dbReference type="Google" id="ProtNLM"/>
    </source>
</evidence>
<dbReference type="AlphaFoldDB" id="A0A2I7N3V4"/>
<evidence type="ECO:0000256" key="7">
    <source>
        <dbReference type="ARBA" id="ARBA00023306"/>
    </source>
</evidence>
<accession>A0A2I7N3V4</accession>
<dbReference type="RefSeq" id="WP_102950447.1">
    <property type="nucleotide sequence ID" value="NZ_CP024847.1"/>
</dbReference>
<keyword evidence="5 9" id="KW-1133">Transmembrane helix</keyword>
<reference evidence="11" key="1">
    <citation type="submission" date="2017-11" db="EMBL/GenBank/DDBJ databases">
        <authorList>
            <person name="Chan K.G."/>
            <person name="Lee L.S."/>
        </authorList>
    </citation>
    <scope>NUCLEOTIDE SEQUENCE [LARGE SCALE GENOMIC DNA]</scope>
    <source>
        <strain evidence="11">DSM 100970</strain>
    </source>
</reference>
<evidence type="ECO:0000256" key="3">
    <source>
        <dbReference type="ARBA" id="ARBA00022618"/>
    </source>
</evidence>
<evidence type="ECO:0000313" key="10">
    <source>
        <dbReference type="EMBL" id="AUR51147.1"/>
    </source>
</evidence>
<organism evidence="10 11">
    <name type="scientific">Aquella oligotrophica</name>
    <dbReference type="NCBI Taxonomy" id="2067065"/>
    <lineage>
        <taxon>Bacteria</taxon>
        <taxon>Pseudomonadati</taxon>
        <taxon>Pseudomonadota</taxon>
        <taxon>Betaproteobacteria</taxon>
        <taxon>Neisseriales</taxon>
        <taxon>Neisseriaceae</taxon>
        <taxon>Aquella</taxon>
    </lineage>
</organism>
<keyword evidence="8" id="KW-0175">Coiled coil</keyword>
<keyword evidence="6 9" id="KW-0472">Membrane</keyword>
<gene>
    <name evidence="10" type="ORF">CUN60_02120</name>
</gene>
<keyword evidence="7" id="KW-0131">Cell cycle</keyword>